<keyword evidence="2" id="KW-1185">Reference proteome</keyword>
<organism evidence="1 2">
    <name type="scientific">Dunaliella salina</name>
    <name type="common">Green alga</name>
    <name type="synonym">Protococcus salinus</name>
    <dbReference type="NCBI Taxonomy" id="3046"/>
    <lineage>
        <taxon>Eukaryota</taxon>
        <taxon>Viridiplantae</taxon>
        <taxon>Chlorophyta</taxon>
        <taxon>core chlorophytes</taxon>
        <taxon>Chlorophyceae</taxon>
        <taxon>CS clade</taxon>
        <taxon>Chlamydomonadales</taxon>
        <taxon>Dunaliellaceae</taxon>
        <taxon>Dunaliella</taxon>
    </lineage>
</organism>
<proteinExistence type="predicted"/>
<evidence type="ECO:0008006" key="3">
    <source>
        <dbReference type="Google" id="ProtNLM"/>
    </source>
</evidence>
<dbReference type="Proteomes" id="UP000815325">
    <property type="component" value="Unassembled WGS sequence"/>
</dbReference>
<name>A0ABQ7GYR3_DUNSA</name>
<sequence length="90" mass="10733">MVWLCYCFCSRHIPFWHFRVSQFCKMPPLLETCVQFDLHVSDLILMSCHILHSSAPFFIRRVQGFLEDDRRINCFISLEPAFFCTLLKAE</sequence>
<accession>A0ABQ7GYR3</accession>
<evidence type="ECO:0000313" key="2">
    <source>
        <dbReference type="Proteomes" id="UP000815325"/>
    </source>
</evidence>
<protein>
    <recommendedName>
        <fullName evidence="3">Encoded protein</fullName>
    </recommendedName>
</protein>
<evidence type="ECO:0000313" key="1">
    <source>
        <dbReference type="EMBL" id="KAF5839730.1"/>
    </source>
</evidence>
<reference evidence="1" key="1">
    <citation type="submission" date="2017-08" db="EMBL/GenBank/DDBJ databases">
        <authorList>
            <person name="Polle J.E."/>
            <person name="Barry K."/>
            <person name="Cushman J."/>
            <person name="Schmutz J."/>
            <person name="Tran D."/>
            <person name="Hathwaick L.T."/>
            <person name="Yim W.C."/>
            <person name="Jenkins J."/>
            <person name="Mckie-Krisberg Z.M."/>
            <person name="Prochnik S."/>
            <person name="Lindquist E."/>
            <person name="Dockter R.B."/>
            <person name="Adam C."/>
            <person name="Molina H."/>
            <person name="Bunkerborg J."/>
            <person name="Jin E."/>
            <person name="Buchheim M."/>
            <person name="Magnuson J."/>
        </authorList>
    </citation>
    <scope>NUCLEOTIDE SEQUENCE</scope>
    <source>
        <strain evidence="1">CCAP 19/18</strain>
    </source>
</reference>
<comment type="caution">
    <text evidence="1">The sequence shown here is derived from an EMBL/GenBank/DDBJ whole genome shotgun (WGS) entry which is preliminary data.</text>
</comment>
<dbReference type="EMBL" id="MU069534">
    <property type="protein sequence ID" value="KAF5839730.1"/>
    <property type="molecule type" value="Genomic_DNA"/>
</dbReference>
<gene>
    <name evidence="1" type="ORF">DUNSADRAFT_18730</name>
</gene>